<evidence type="ECO:0000313" key="1">
    <source>
        <dbReference type="EMBL" id="CAD7660899.1"/>
    </source>
</evidence>
<dbReference type="AlphaFoldDB" id="A0A7R9QWW3"/>
<accession>A0A7R9QWW3</accession>
<proteinExistence type="predicted"/>
<keyword evidence="2" id="KW-1185">Reference proteome</keyword>
<name>A0A7R9QWW3_9ACAR</name>
<dbReference type="OrthoDB" id="6520849at2759"/>
<dbReference type="EMBL" id="CAJPVJ010021710">
    <property type="protein sequence ID" value="CAG2178035.1"/>
    <property type="molecule type" value="Genomic_DNA"/>
</dbReference>
<sequence>MARSDSYDKISELIQQYAAEALPEDVKDIIPDFFMESVHISEQIETMGRFDYVTDSVADEEYIIGSSLDTNGDVDTDSMPPLRNVLSNLDDIPNDLKMSGQVFDEYFREGCGCHRKCNERFPKFMAFEAHL</sequence>
<organism evidence="1">
    <name type="scientific">Oppiella nova</name>
    <dbReference type="NCBI Taxonomy" id="334625"/>
    <lineage>
        <taxon>Eukaryota</taxon>
        <taxon>Metazoa</taxon>
        <taxon>Ecdysozoa</taxon>
        <taxon>Arthropoda</taxon>
        <taxon>Chelicerata</taxon>
        <taxon>Arachnida</taxon>
        <taxon>Acari</taxon>
        <taxon>Acariformes</taxon>
        <taxon>Sarcoptiformes</taxon>
        <taxon>Oribatida</taxon>
        <taxon>Brachypylina</taxon>
        <taxon>Oppioidea</taxon>
        <taxon>Oppiidae</taxon>
        <taxon>Oppiella</taxon>
    </lineage>
</organism>
<dbReference type="Proteomes" id="UP000728032">
    <property type="component" value="Unassembled WGS sequence"/>
</dbReference>
<gene>
    <name evidence="1" type="ORF">ONB1V03_LOCUS17461</name>
</gene>
<reference evidence="1" key="1">
    <citation type="submission" date="2020-11" db="EMBL/GenBank/DDBJ databases">
        <authorList>
            <person name="Tran Van P."/>
        </authorList>
    </citation>
    <scope>NUCLEOTIDE SEQUENCE</scope>
</reference>
<feature type="non-terminal residue" evidence="1">
    <location>
        <position position="131"/>
    </location>
</feature>
<evidence type="ECO:0000313" key="2">
    <source>
        <dbReference type="Proteomes" id="UP000728032"/>
    </source>
</evidence>
<dbReference type="EMBL" id="OC936535">
    <property type="protein sequence ID" value="CAD7660899.1"/>
    <property type="molecule type" value="Genomic_DNA"/>
</dbReference>
<protein>
    <submittedName>
        <fullName evidence="1">Uncharacterized protein</fullName>
    </submittedName>
</protein>